<keyword evidence="7" id="KW-0479">Metal-binding</keyword>
<dbReference type="GO" id="GO:0140825">
    <property type="term" value="F:lactoperoxidase activity"/>
    <property type="evidence" value="ECO:0007669"/>
    <property type="project" value="UniProtKB-EC"/>
</dbReference>
<keyword evidence="9" id="KW-0408">Iron</keyword>
<evidence type="ECO:0000256" key="4">
    <source>
        <dbReference type="ARBA" id="ARBA00012313"/>
    </source>
</evidence>
<reference evidence="12" key="1">
    <citation type="journal article" date="2017" name="Plant J.">
        <title>The pomegranate (Punica granatum L.) genome and the genomics of punicalagin biosynthesis.</title>
        <authorList>
            <person name="Qin G."/>
            <person name="Xu C."/>
            <person name="Ming R."/>
            <person name="Tang H."/>
            <person name="Guyot R."/>
            <person name="Kramer E.M."/>
            <person name="Hu Y."/>
            <person name="Yi X."/>
            <person name="Qi Y."/>
            <person name="Xu X."/>
            <person name="Gao Z."/>
            <person name="Pan H."/>
            <person name="Jian J."/>
            <person name="Tian Y."/>
            <person name="Yue Z."/>
            <person name="Xu Y."/>
        </authorList>
    </citation>
    <scope>NUCLEOTIDE SEQUENCE [LARGE SCALE GENOMIC DNA]</scope>
    <source>
        <strain evidence="12">cv. Dabenzi</strain>
    </source>
</reference>
<dbReference type="GO" id="GO:0046872">
    <property type="term" value="F:metal ion binding"/>
    <property type="evidence" value="ECO:0007669"/>
    <property type="project" value="UniProtKB-KW"/>
</dbReference>
<dbReference type="PANTHER" id="PTHR31388">
    <property type="entry name" value="PEROXIDASE 72-RELATED"/>
    <property type="match status" value="1"/>
</dbReference>
<evidence type="ECO:0000256" key="8">
    <source>
        <dbReference type="ARBA" id="ARBA00023002"/>
    </source>
</evidence>
<dbReference type="PANTHER" id="PTHR31388:SF3">
    <property type="entry name" value="PEROXIDASE 72"/>
    <property type="match status" value="1"/>
</dbReference>
<gene>
    <name evidence="11" type="ORF">CDL15_Pgr013612</name>
</gene>
<evidence type="ECO:0000256" key="7">
    <source>
        <dbReference type="ARBA" id="ARBA00022723"/>
    </source>
</evidence>
<dbReference type="InterPro" id="IPR000823">
    <property type="entry name" value="Peroxidase_pln"/>
</dbReference>
<evidence type="ECO:0000256" key="9">
    <source>
        <dbReference type="ARBA" id="ARBA00023004"/>
    </source>
</evidence>
<dbReference type="Gene3D" id="1.10.420.10">
    <property type="entry name" value="Peroxidase, domain 2"/>
    <property type="match status" value="1"/>
</dbReference>
<evidence type="ECO:0000256" key="1">
    <source>
        <dbReference type="ARBA" id="ARBA00000189"/>
    </source>
</evidence>
<protein>
    <recommendedName>
        <fullName evidence="4">peroxidase</fullName>
        <ecNumber evidence="4">1.11.1.7</ecNumber>
    </recommendedName>
</protein>
<sequence>MSYKGLLNSDQVLFTGSKDSLALVKKYAESKHAFFLQFADSMMRMGNISPLTGSKGEIRKRCRKRN</sequence>
<evidence type="ECO:0000313" key="12">
    <source>
        <dbReference type="Proteomes" id="UP000197138"/>
    </source>
</evidence>
<evidence type="ECO:0000256" key="3">
    <source>
        <dbReference type="ARBA" id="ARBA00001970"/>
    </source>
</evidence>
<evidence type="ECO:0000256" key="5">
    <source>
        <dbReference type="ARBA" id="ARBA00022559"/>
    </source>
</evidence>
<evidence type="ECO:0000313" key="11">
    <source>
        <dbReference type="EMBL" id="OWM66395.1"/>
    </source>
</evidence>
<accession>A0A218W0W7</accession>
<keyword evidence="6" id="KW-0349">Heme</keyword>
<dbReference type="EC" id="1.11.1.7" evidence="4"/>
<comment type="cofactor">
    <cofactor evidence="2">
        <name>Ca(2+)</name>
        <dbReference type="ChEBI" id="CHEBI:29108"/>
    </cofactor>
</comment>
<dbReference type="GO" id="GO:0020037">
    <property type="term" value="F:heme binding"/>
    <property type="evidence" value="ECO:0007669"/>
    <property type="project" value="InterPro"/>
</dbReference>
<dbReference type="SUPFAM" id="SSF48113">
    <property type="entry name" value="Heme-dependent peroxidases"/>
    <property type="match status" value="1"/>
</dbReference>
<organism evidence="11 12">
    <name type="scientific">Punica granatum</name>
    <name type="common">Pomegranate</name>
    <dbReference type="NCBI Taxonomy" id="22663"/>
    <lineage>
        <taxon>Eukaryota</taxon>
        <taxon>Viridiplantae</taxon>
        <taxon>Streptophyta</taxon>
        <taxon>Embryophyta</taxon>
        <taxon>Tracheophyta</taxon>
        <taxon>Spermatophyta</taxon>
        <taxon>Magnoliopsida</taxon>
        <taxon>eudicotyledons</taxon>
        <taxon>Gunneridae</taxon>
        <taxon>Pentapetalae</taxon>
        <taxon>rosids</taxon>
        <taxon>malvids</taxon>
        <taxon>Myrtales</taxon>
        <taxon>Lythraceae</taxon>
        <taxon>Punica</taxon>
    </lineage>
</organism>
<keyword evidence="8" id="KW-0560">Oxidoreductase</keyword>
<proteinExistence type="predicted"/>
<keyword evidence="5" id="KW-0575">Peroxidase</keyword>
<comment type="catalytic activity">
    <reaction evidence="1">
        <text>2 a phenolic donor + H2O2 = 2 a phenolic radical donor + 2 H2O</text>
        <dbReference type="Rhea" id="RHEA:56136"/>
        <dbReference type="ChEBI" id="CHEBI:15377"/>
        <dbReference type="ChEBI" id="CHEBI:16240"/>
        <dbReference type="ChEBI" id="CHEBI:139520"/>
        <dbReference type="ChEBI" id="CHEBI:139521"/>
        <dbReference type="EC" id="1.11.1.7"/>
    </reaction>
</comment>
<comment type="cofactor">
    <cofactor evidence="3">
        <name>heme b</name>
        <dbReference type="ChEBI" id="CHEBI:60344"/>
    </cofactor>
</comment>
<evidence type="ECO:0000256" key="6">
    <source>
        <dbReference type="ARBA" id="ARBA00022617"/>
    </source>
</evidence>
<dbReference type="Proteomes" id="UP000197138">
    <property type="component" value="Unassembled WGS sequence"/>
</dbReference>
<evidence type="ECO:0000256" key="2">
    <source>
        <dbReference type="ARBA" id="ARBA00001913"/>
    </source>
</evidence>
<dbReference type="GO" id="GO:0006979">
    <property type="term" value="P:response to oxidative stress"/>
    <property type="evidence" value="ECO:0007669"/>
    <property type="project" value="InterPro"/>
</dbReference>
<dbReference type="InterPro" id="IPR010255">
    <property type="entry name" value="Haem_peroxidase_sf"/>
</dbReference>
<dbReference type="EMBL" id="MTKT01005554">
    <property type="protein sequence ID" value="OWM66395.1"/>
    <property type="molecule type" value="Genomic_DNA"/>
</dbReference>
<dbReference type="PROSITE" id="PS50873">
    <property type="entry name" value="PEROXIDASE_4"/>
    <property type="match status" value="1"/>
</dbReference>
<comment type="caution">
    <text evidence="11">The sequence shown here is derived from an EMBL/GenBank/DDBJ whole genome shotgun (WGS) entry which is preliminary data.</text>
</comment>
<dbReference type="AlphaFoldDB" id="A0A218W0W7"/>
<feature type="domain" description="Plant heme peroxidase family profile" evidence="10">
    <location>
        <begin position="1"/>
        <end position="66"/>
    </location>
</feature>
<name>A0A218W0W7_PUNGR</name>
<evidence type="ECO:0000259" key="10">
    <source>
        <dbReference type="PROSITE" id="PS50873"/>
    </source>
</evidence>
<dbReference type="InterPro" id="IPR002016">
    <property type="entry name" value="Haem_peroxidase"/>
</dbReference>